<comment type="subcellular location">
    <subcellularLocation>
        <location evidence="1">Membrane</location>
        <topology evidence="1">Multi-pass membrane protein</topology>
    </subcellularLocation>
</comment>
<dbReference type="OrthoDB" id="1675410at2"/>
<keyword evidence="3" id="KW-0813">Transport</keyword>
<evidence type="ECO:0000256" key="8">
    <source>
        <dbReference type="SAM" id="Phobius"/>
    </source>
</evidence>
<dbReference type="GO" id="GO:0016020">
    <property type="term" value="C:membrane"/>
    <property type="evidence" value="ECO:0007669"/>
    <property type="project" value="UniProtKB-SubCell"/>
</dbReference>
<evidence type="ECO:0000256" key="3">
    <source>
        <dbReference type="ARBA" id="ARBA00022448"/>
    </source>
</evidence>
<evidence type="ECO:0000256" key="2">
    <source>
        <dbReference type="ARBA" id="ARBA00007998"/>
    </source>
</evidence>
<dbReference type="Pfam" id="PF03845">
    <property type="entry name" value="Spore_permease"/>
    <property type="match status" value="1"/>
</dbReference>
<evidence type="ECO:0000256" key="6">
    <source>
        <dbReference type="ARBA" id="ARBA00022989"/>
    </source>
</evidence>
<dbReference type="AlphaFoldDB" id="A0A4R1Q168"/>
<feature type="transmembrane region" description="Helical" evidence="8">
    <location>
        <begin position="12"/>
        <end position="35"/>
    </location>
</feature>
<feature type="transmembrane region" description="Helical" evidence="8">
    <location>
        <begin position="338"/>
        <end position="357"/>
    </location>
</feature>
<feature type="transmembrane region" description="Helical" evidence="8">
    <location>
        <begin position="120"/>
        <end position="139"/>
    </location>
</feature>
<feature type="transmembrane region" description="Helical" evidence="8">
    <location>
        <begin position="41"/>
        <end position="66"/>
    </location>
</feature>
<keyword evidence="5 8" id="KW-0812">Transmembrane</keyword>
<evidence type="ECO:0000256" key="4">
    <source>
        <dbReference type="ARBA" id="ARBA00022544"/>
    </source>
</evidence>
<keyword evidence="4" id="KW-0309">Germination</keyword>
<dbReference type="GO" id="GO:0009847">
    <property type="term" value="P:spore germination"/>
    <property type="evidence" value="ECO:0007669"/>
    <property type="project" value="InterPro"/>
</dbReference>
<sequence>MRSYQPGKMGTAEGMAIVFLLTFPTTFLTTPAVLINEAGSLGWLSALVHGLVSVVSIAAILIVCKYVPGNLFEICEQLLGKVLAWLIALYYAAAFFANYVLMLRQYAENTLLTALPSAEFSFIIVAYALVGAILVAFSLEGMARAGYIVMPFIGITLVIVFALLNPFYEVYRLAPWLSLGVGTAVFTGLKIAGINFGVAAVVILASSFQNNRTRWQIALFGVGLSAVLRAMVVFFYTLLFGVTVGREKMLPFFEMVRLVYLGRYVQRLESLFIILWVINGVLDISLSLYFGLYCLTYLGRLPTMRPLIPVVTLLLAQVAMIPEDVVSVMNDYVYVGKTYFNFGIYIVPLLLLAALVWKKRKKVKLWASG</sequence>
<proteinExistence type="inferred from homology"/>
<protein>
    <submittedName>
        <fullName evidence="9">Spore germination protein (Amino acid permease)</fullName>
    </submittedName>
</protein>
<comment type="caution">
    <text evidence="9">The sequence shown here is derived from an EMBL/GenBank/DDBJ whole genome shotgun (WGS) entry which is preliminary data.</text>
</comment>
<comment type="similarity">
    <text evidence="2">Belongs to the amino acid-polyamine-organocation (APC) superfamily. Spore germination protein (SGP) (TC 2.A.3.9) family.</text>
</comment>
<dbReference type="InterPro" id="IPR004761">
    <property type="entry name" value="Spore_GerAB"/>
</dbReference>
<feature type="transmembrane region" description="Helical" evidence="8">
    <location>
        <begin position="217"/>
        <end position="242"/>
    </location>
</feature>
<dbReference type="EMBL" id="SLUI01000002">
    <property type="protein sequence ID" value="TCL39450.1"/>
    <property type="molecule type" value="Genomic_DNA"/>
</dbReference>
<feature type="transmembrane region" description="Helical" evidence="8">
    <location>
        <begin position="307"/>
        <end position="326"/>
    </location>
</feature>
<keyword evidence="10" id="KW-1185">Reference proteome</keyword>
<evidence type="ECO:0000256" key="5">
    <source>
        <dbReference type="ARBA" id="ARBA00022692"/>
    </source>
</evidence>
<keyword evidence="6 8" id="KW-1133">Transmembrane helix</keyword>
<organism evidence="9 10">
    <name type="scientific">Anaerospora hongkongensis</name>
    <dbReference type="NCBI Taxonomy" id="244830"/>
    <lineage>
        <taxon>Bacteria</taxon>
        <taxon>Bacillati</taxon>
        <taxon>Bacillota</taxon>
        <taxon>Negativicutes</taxon>
        <taxon>Selenomonadales</taxon>
        <taxon>Sporomusaceae</taxon>
        <taxon>Anaerospora</taxon>
    </lineage>
</organism>
<dbReference type="PANTHER" id="PTHR34975">
    <property type="entry name" value="SPORE GERMINATION PROTEIN A2"/>
    <property type="match status" value="1"/>
</dbReference>
<name>A0A4R1Q168_9FIRM</name>
<gene>
    <name evidence="9" type="ORF">EV210_102366</name>
</gene>
<dbReference type="PANTHER" id="PTHR34975:SF2">
    <property type="entry name" value="SPORE GERMINATION PROTEIN A2"/>
    <property type="match status" value="1"/>
</dbReference>
<evidence type="ECO:0000313" key="10">
    <source>
        <dbReference type="Proteomes" id="UP000295063"/>
    </source>
</evidence>
<feature type="transmembrane region" description="Helical" evidence="8">
    <location>
        <begin position="176"/>
        <end position="205"/>
    </location>
</feature>
<evidence type="ECO:0000256" key="7">
    <source>
        <dbReference type="ARBA" id="ARBA00023136"/>
    </source>
</evidence>
<feature type="transmembrane region" description="Helical" evidence="8">
    <location>
        <begin position="78"/>
        <end position="100"/>
    </location>
</feature>
<dbReference type="RefSeq" id="WP_132075995.1">
    <property type="nucleotide sequence ID" value="NZ_SLUI01000002.1"/>
</dbReference>
<keyword evidence="7 8" id="KW-0472">Membrane</keyword>
<dbReference type="Proteomes" id="UP000295063">
    <property type="component" value="Unassembled WGS sequence"/>
</dbReference>
<reference evidence="9 10" key="1">
    <citation type="submission" date="2019-03" db="EMBL/GenBank/DDBJ databases">
        <title>Genomic Encyclopedia of Type Strains, Phase IV (KMG-IV): sequencing the most valuable type-strain genomes for metagenomic binning, comparative biology and taxonomic classification.</title>
        <authorList>
            <person name="Goeker M."/>
        </authorList>
    </citation>
    <scope>NUCLEOTIDE SEQUENCE [LARGE SCALE GENOMIC DNA]</scope>
    <source>
        <strain evidence="9 10">DSM 15969</strain>
    </source>
</reference>
<evidence type="ECO:0000313" key="9">
    <source>
        <dbReference type="EMBL" id="TCL39450.1"/>
    </source>
</evidence>
<feature type="transmembrane region" description="Helical" evidence="8">
    <location>
        <begin position="146"/>
        <end position="164"/>
    </location>
</feature>
<accession>A0A4R1Q168</accession>
<feature type="transmembrane region" description="Helical" evidence="8">
    <location>
        <begin position="271"/>
        <end position="295"/>
    </location>
</feature>
<evidence type="ECO:0000256" key="1">
    <source>
        <dbReference type="ARBA" id="ARBA00004141"/>
    </source>
</evidence>